<dbReference type="InterPro" id="IPR025101">
    <property type="entry name" value="DUF4012"/>
</dbReference>
<organism evidence="2">
    <name type="scientific">freshwater metagenome</name>
    <dbReference type="NCBI Taxonomy" id="449393"/>
    <lineage>
        <taxon>unclassified sequences</taxon>
        <taxon>metagenomes</taxon>
        <taxon>ecological metagenomes</taxon>
    </lineage>
</organism>
<keyword evidence="1" id="KW-1133">Transmembrane helix</keyword>
<evidence type="ECO:0000256" key="1">
    <source>
        <dbReference type="SAM" id="Phobius"/>
    </source>
</evidence>
<name>A0A6J6F3G7_9ZZZZ</name>
<dbReference type="EMBL" id="CAEZSR010000166">
    <property type="protein sequence ID" value="CAB4583066.1"/>
    <property type="molecule type" value="Genomic_DNA"/>
</dbReference>
<sequence length="756" mass="79768">MARQRIRVQGRDALLVAVVAVGSGVLAAIAGPSPTGSATIDAVLVVVAGAAAVWAAASAAWWTGVAAAAVAAAFAPEWYLLVLAAMATLGGLWIGLQRRSLPWSRALVAGVALQVLARLGDIERFGVTSLLGVGVMLFLAVMGIVRRPRRERRVMWWVLGGLAGGTLLATAGFGVAALQAQADLEEGNTVARRAIDLLGSGELAQAQVEFVRAAEVFGDAGDALGRVWGQPARLVPVLAQHRDSAVELTRSGAEVSQTIANVLSVVDYDDLRVVNGRIDVDSVAILQQPLSELDAAIGELERTVRETRSPWLVDALGSRLDDLLADVAEQRVTADNAMTAVQQAPAMLGADGPRRYFVAFTTPVEARGLGGFMGNWAEITITDGKLTVTDFGRTKELNDGGDAAGKTLTGISDEYVARYGDFLLLDPDSPDRVVGPGVWSNITGSPDFPSVAATMAELYPKSGGREVDGVFVLDVYAIAKLMEITGPVDVPDAGVTIDPADAASFLLTEQYELADSAARVDVLETVALTTVQRLLSTTLPSPPELGRMFGQLAREGRLAGWAVRPEEQEVFDRVNMAGRLAPRDGGDGLLVTLNNAGANKVDAFVDGSVEYQVAVDRENDRVSGVITITLRNSSPTSGLPDGVIGNYVDLPPGTNRTFLTIYTGLPVLAYSIDDVPVGMETGTELGYVTSSTYVDIDPGQERRVVLFVEGSIPDDVAYRLALSNQPLTRTLPATVTVDGVSWTPEPVTRAGVTYLP</sequence>
<feature type="transmembrane region" description="Helical" evidence="1">
    <location>
        <begin position="42"/>
        <end position="71"/>
    </location>
</feature>
<keyword evidence="1" id="KW-0812">Transmembrane</keyword>
<feature type="transmembrane region" description="Helical" evidence="1">
    <location>
        <begin position="125"/>
        <end position="145"/>
    </location>
</feature>
<protein>
    <submittedName>
        <fullName evidence="2">Unannotated protein</fullName>
    </submittedName>
</protein>
<dbReference type="AlphaFoldDB" id="A0A6J6F3G7"/>
<dbReference type="Pfam" id="PF13196">
    <property type="entry name" value="DUF4012"/>
    <property type="match status" value="1"/>
</dbReference>
<reference evidence="2" key="1">
    <citation type="submission" date="2020-05" db="EMBL/GenBank/DDBJ databases">
        <authorList>
            <person name="Chiriac C."/>
            <person name="Salcher M."/>
            <person name="Ghai R."/>
            <person name="Kavagutti S V."/>
        </authorList>
    </citation>
    <scope>NUCLEOTIDE SEQUENCE</scope>
</reference>
<keyword evidence="1" id="KW-0472">Membrane</keyword>
<accession>A0A6J6F3G7</accession>
<gene>
    <name evidence="2" type="ORF">UFOPK1493_03217</name>
</gene>
<evidence type="ECO:0000313" key="2">
    <source>
        <dbReference type="EMBL" id="CAB4583066.1"/>
    </source>
</evidence>
<feature type="transmembrane region" description="Helical" evidence="1">
    <location>
        <begin position="157"/>
        <end position="178"/>
    </location>
</feature>
<feature type="transmembrane region" description="Helical" evidence="1">
    <location>
        <begin position="12"/>
        <end position="30"/>
    </location>
</feature>
<feature type="transmembrane region" description="Helical" evidence="1">
    <location>
        <begin position="78"/>
        <end position="96"/>
    </location>
</feature>
<proteinExistence type="predicted"/>